<accession>A0ABX1E3V4</accession>
<evidence type="ECO:0000256" key="1">
    <source>
        <dbReference type="SAM" id="MobiDB-lite"/>
    </source>
</evidence>
<dbReference type="EMBL" id="JAAVNE010000019">
    <property type="protein sequence ID" value="NKC31865.1"/>
    <property type="molecule type" value="Genomic_DNA"/>
</dbReference>
<keyword evidence="3" id="KW-1185">Reference proteome</keyword>
<sequence>MPMPDGFPTAEGFPTKDAASPAPPLLALVREALRSPGSRVALRVPAMPPHRRRVARALL</sequence>
<feature type="region of interest" description="Disordered" evidence="1">
    <location>
        <begin position="1"/>
        <end position="21"/>
    </location>
</feature>
<evidence type="ECO:0000313" key="3">
    <source>
        <dbReference type="Proteomes" id="UP000787635"/>
    </source>
</evidence>
<proteinExistence type="predicted"/>
<evidence type="ECO:0000313" key="2">
    <source>
        <dbReference type="EMBL" id="NKC31865.1"/>
    </source>
</evidence>
<gene>
    <name evidence="2" type="ORF">HEQ75_13450</name>
</gene>
<dbReference type="Proteomes" id="UP000787635">
    <property type="component" value="Unassembled WGS sequence"/>
</dbReference>
<organism evidence="2 3">
    <name type="scientific">Falsiroseomonas selenitidurans</name>
    <dbReference type="NCBI Taxonomy" id="2716335"/>
    <lineage>
        <taxon>Bacteria</taxon>
        <taxon>Pseudomonadati</taxon>
        <taxon>Pseudomonadota</taxon>
        <taxon>Alphaproteobacteria</taxon>
        <taxon>Acetobacterales</taxon>
        <taxon>Roseomonadaceae</taxon>
        <taxon>Falsiroseomonas</taxon>
    </lineage>
</organism>
<comment type="caution">
    <text evidence="2">The sequence shown here is derived from an EMBL/GenBank/DDBJ whole genome shotgun (WGS) entry which is preliminary data.</text>
</comment>
<reference evidence="2 3" key="1">
    <citation type="submission" date="2020-03" db="EMBL/GenBank/DDBJ databases">
        <title>Roseomonas selenitidurans sp. nov. isolated from urban soil.</title>
        <authorList>
            <person name="Liu H."/>
        </authorList>
    </citation>
    <scope>NUCLEOTIDE SEQUENCE [LARGE SCALE GENOMIC DNA]</scope>
    <source>
        <strain evidence="2 3">BU-1</strain>
    </source>
</reference>
<protein>
    <submittedName>
        <fullName evidence="2">Uncharacterized protein</fullName>
    </submittedName>
</protein>
<name>A0ABX1E3V4_9PROT</name>